<dbReference type="SUPFAM" id="SSF54909">
    <property type="entry name" value="Dimeric alpha+beta barrel"/>
    <property type="match status" value="1"/>
</dbReference>
<dbReference type="Proteomes" id="UP000285146">
    <property type="component" value="Unassembled WGS sequence"/>
</dbReference>
<dbReference type="AlphaFoldDB" id="A0A423VBT6"/>
<organism evidence="2 3">
    <name type="scientific">Cytospora leucostoma</name>
    <dbReference type="NCBI Taxonomy" id="1230097"/>
    <lineage>
        <taxon>Eukaryota</taxon>
        <taxon>Fungi</taxon>
        <taxon>Dikarya</taxon>
        <taxon>Ascomycota</taxon>
        <taxon>Pezizomycotina</taxon>
        <taxon>Sordariomycetes</taxon>
        <taxon>Sordariomycetidae</taxon>
        <taxon>Diaporthales</taxon>
        <taxon>Cytosporaceae</taxon>
        <taxon>Cytospora</taxon>
    </lineage>
</organism>
<keyword evidence="3" id="KW-1185">Reference proteome</keyword>
<reference evidence="2 3" key="1">
    <citation type="submission" date="2015-09" db="EMBL/GenBank/DDBJ databases">
        <title>Host preference determinants of Valsa canker pathogens revealed by comparative genomics.</title>
        <authorList>
            <person name="Yin Z."/>
            <person name="Huang L."/>
        </authorList>
    </citation>
    <scope>NUCLEOTIDE SEQUENCE [LARGE SCALE GENOMIC DNA]</scope>
    <source>
        <strain evidence="2 3">SXYLt</strain>
    </source>
</reference>
<comment type="caution">
    <text evidence="2">The sequence shown here is derived from an EMBL/GenBank/DDBJ whole genome shotgun (WGS) entry which is preliminary data.</text>
</comment>
<gene>
    <name evidence="2" type="ORF">VPNG_10296</name>
</gene>
<feature type="domain" description="ABM" evidence="1">
    <location>
        <begin position="7"/>
        <end position="104"/>
    </location>
</feature>
<dbReference type="InParanoid" id="A0A423VBT6"/>
<dbReference type="Gene3D" id="3.30.70.100">
    <property type="match status" value="1"/>
</dbReference>
<dbReference type="InterPro" id="IPR011008">
    <property type="entry name" value="Dimeric_a/b-barrel"/>
</dbReference>
<dbReference type="Pfam" id="PF03992">
    <property type="entry name" value="ABM"/>
    <property type="match status" value="1"/>
</dbReference>
<dbReference type="InterPro" id="IPR007138">
    <property type="entry name" value="ABM_dom"/>
</dbReference>
<proteinExistence type="predicted"/>
<dbReference type="PROSITE" id="PS51725">
    <property type="entry name" value="ABM"/>
    <property type="match status" value="1"/>
</dbReference>
<evidence type="ECO:0000313" key="2">
    <source>
        <dbReference type="EMBL" id="ROV88402.1"/>
    </source>
</evidence>
<dbReference type="EMBL" id="LKEB01000119">
    <property type="protein sequence ID" value="ROV88402.1"/>
    <property type="molecule type" value="Genomic_DNA"/>
</dbReference>
<protein>
    <recommendedName>
        <fullName evidence="1">ABM domain-containing protein</fullName>
    </recommendedName>
</protein>
<name>A0A423VBT6_9PEZI</name>
<accession>A0A423VBT6</accession>
<dbReference type="OrthoDB" id="5183915at2759"/>
<evidence type="ECO:0000313" key="3">
    <source>
        <dbReference type="Proteomes" id="UP000285146"/>
    </source>
</evidence>
<sequence length="118" mass="13723">MASRQTYYSVSTLAVKPENKDKVRKVIQNSVVEFFTKVGKATEEQEPAAEIYRWYKVEGKDEFVFIEKFASEEDYRAHQNSPHVQGLYKEYLQYITEPFVFHAIDTSNDGIVGGFERV</sequence>
<evidence type="ECO:0000259" key="1">
    <source>
        <dbReference type="PROSITE" id="PS51725"/>
    </source>
</evidence>